<feature type="region of interest" description="Disordered" evidence="5">
    <location>
        <begin position="140"/>
        <end position="163"/>
    </location>
</feature>
<evidence type="ECO:0000256" key="6">
    <source>
        <dbReference type="SAM" id="SignalP"/>
    </source>
</evidence>
<dbReference type="Pfam" id="PF14368">
    <property type="entry name" value="LTP_2"/>
    <property type="match status" value="1"/>
</dbReference>
<dbReference type="InterPro" id="IPR043325">
    <property type="entry name" value="LTSS"/>
</dbReference>
<reference evidence="8" key="1">
    <citation type="submission" date="2021-03" db="EMBL/GenBank/DDBJ databases">
        <authorList>
            <person name="Li Z."/>
            <person name="Yang C."/>
        </authorList>
    </citation>
    <scope>NUCLEOTIDE SEQUENCE</scope>
    <source>
        <strain evidence="8">Dzin_1.0</strain>
        <tissue evidence="8">Leaf</tissue>
    </source>
</reference>
<comment type="caution">
    <text evidence="8">The sequence shown here is derived from an EMBL/GenBank/DDBJ whole genome shotgun (WGS) entry which is preliminary data.</text>
</comment>
<feature type="chain" id="PRO_5038416825" description="Bifunctional inhibitor/plant lipid transfer protein/seed storage helical domain-containing protein" evidence="6">
    <location>
        <begin position="25"/>
        <end position="231"/>
    </location>
</feature>
<evidence type="ECO:0000256" key="2">
    <source>
        <dbReference type="ARBA" id="ARBA00022729"/>
    </source>
</evidence>
<dbReference type="OrthoDB" id="1938537at2759"/>
<proteinExistence type="inferred from homology"/>
<reference evidence="8" key="2">
    <citation type="journal article" date="2022" name="Hortic Res">
        <title>The genome of Dioscorea zingiberensis sheds light on the biosynthesis, origin and evolution of the medicinally important diosgenin saponins.</title>
        <authorList>
            <person name="Li Y."/>
            <person name="Tan C."/>
            <person name="Li Z."/>
            <person name="Guo J."/>
            <person name="Li S."/>
            <person name="Chen X."/>
            <person name="Wang C."/>
            <person name="Dai X."/>
            <person name="Yang H."/>
            <person name="Song W."/>
            <person name="Hou L."/>
            <person name="Xu J."/>
            <person name="Tong Z."/>
            <person name="Xu A."/>
            <person name="Yuan X."/>
            <person name="Wang W."/>
            <person name="Yang Q."/>
            <person name="Chen L."/>
            <person name="Sun Z."/>
            <person name="Wang K."/>
            <person name="Pan B."/>
            <person name="Chen J."/>
            <person name="Bao Y."/>
            <person name="Liu F."/>
            <person name="Qi X."/>
            <person name="Gang D.R."/>
            <person name="Wen J."/>
            <person name="Li J."/>
        </authorList>
    </citation>
    <scope>NUCLEOTIDE SEQUENCE</scope>
    <source>
        <strain evidence="8">Dzin_1.0</strain>
    </source>
</reference>
<comment type="similarity">
    <text evidence="1">Belongs to the plant LTP family.</text>
</comment>
<keyword evidence="3" id="KW-1015">Disulfide bond</keyword>
<feature type="domain" description="Bifunctional inhibitor/plant lipid transfer protein/seed storage helical" evidence="7">
    <location>
        <begin position="33"/>
        <end position="113"/>
    </location>
</feature>
<dbReference type="AlphaFoldDB" id="A0A9D5CIT5"/>
<evidence type="ECO:0000259" key="7">
    <source>
        <dbReference type="SMART" id="SM00499"/>
    </source>
</evidence>
<organism evidence="8 9">
    <name type="scientific">Dioscorea zingiberensis</name>
    <dbReference type="NCBI Taxonomy" id="325984"/>
    <lineage>
        <taxon>Eukaryota</taxon>
        <taxon>Viridiplantae</taxon>
        <taxon>Streptophyta</taxon>
        <taxon>Embryophyta</taxon>
        <taxon>Tracheophyta</taxon>
        <taxon>Spermatophyta</taxon>
        <taxon>Magnoliopsida</taxon>
        <taxon>Liliopsida</taxon>
        <taxon>Dioscoreales</taxon>
        <taxon>Dioscoreaceae</taxon>
        <taxon>Dioscorea</taxon>
    </lineage>
</organism>
<accession>A0A9D5CIT5</accession>
<dbReference type="Proteomes" id="UP001085076">
    <property type="component" value="Miscellaneous, Linkage group lg04"/>
</dbReference>
<dbReference type="SMART" id="SM00499">
    <property type="entry name" value="AAI"/>
    <property type="match status" value="1"/>
</dbReference>
<dbReference type="PANTHER" id="PTHR33044">
    <property type="entry name" value="BIFUNCTIONAL INHIBITOR/LIPID-TRANSFER PROTEIN/SEED STORAGE 2S ALBUMIN SUPERFAMILY PROTEIN-RELATED"/>
    <property type="match status" value="1"/>
</dbReference>
<name>A0A9D5CIT5_9LILI</name>
<evidence type="ECO:0000313" key="9">
    <source>
        <dbReference type="Proteomes" id="UP001085076"/>
    </source>
</evidence>
<evidence type="ECO:0000256" key="1">
    <source>
        <dbReference type="ARBA" id="ARBA00009748"/>
    </source>
</evidence>
<dbReference type="Gene3D" id="1.10.110.10">
    <property type="entry name" value="Plant lipid-transfer and hydrophobic proteins"/>
    <property type="match status" value="1"/>
</dbReference>
<dbReference type="EMBL" id="JAGGNH010000004">
    <property type="protein sequence ID" value="KAJ0974166.1"/>
    <property type="molecule type" value="Genomic_DNA"/>
</dbReference>
<keyword evidence="2 6" id="KW-0732">Signal</keyword>
<feature type="signal peptide" evidence="6">
    <location>
        <begin position="1"/>
        <end position="24"/>
    </location>
</feature>
<dbReference type="InterPro" id="IPR036312">
    <property type="entry name" value="Bifun_inhib/LTP/seed_sf"/>
</dbReference>
<keyword evidence="4" id="KW-0325">Glycoprotein</keyword>
<sequence>MAISSSLLNFSMLLVLGFIGTARSDFASDRAECTDQLVGLASCLSFVQSTDIETPTPTPDCCSDFKGVVGKSFKCLCVLIKDRDEPQLGIKVNVTRALMLPAKCNAPVNVTDCPRLLKVPSNSSEAKDFRQFADEIQGIGKSAQGGDPEASGSEIRRQSKGVAVEQRSGGVTVGDWAKILRCRDWRSAENLDAPHRYQAKIGMDLKSAEVRFYIPTSATLSFKKVKCGYTK</sequence>
<dbReference type="InterPro" id="IPR016140">
    <property type="entry name" value="Bifunc_inhib/LTP/seed_store"/>
</dbReference>
<evidence type="ECO:0000256" key="5">
    <source>
        <dbReference type="SAM" id="MobiDB-lite"/>
    </source>
</evidence>
<protein>
    <recommendedName>
        <fullName evidence="7">Bifunctional inhibitor/plant lipid transfer protein/seed storage helical domain-containing protein</fullName>
    </recommendedName>
</protein>
<evidence type="ECO:0000256" key="4">
    <source>
        <dbReference type="ARBA" id="ARBA00023180"/>
    </source>
</evidence>
<evidence type="ECO:0000313" key="8">
    <source>
        <dbReference type="EMBL" id="KAJ0974166.1"/>
    </source>
</evidence>
<keyword evidence="9" id="KW-1185">Reference proteome</keyword>
<gene>
    <name evidence="8" type="ORF">J5N97_016131</name>
</gene>
<dbReference type="CDD" id="cd00010">
    <property type="entry name" value="AAI_LTSS"/>
    <property type="match status" value="1"/>
</dbReference>
<evidence type="ECO:0000256" key="3">
    <source>
        <dbReference type="ARBA" id="ARBA00023157"/>
    </source>
</evidence>
<dbReference type="SUPFAM" id="SSF47699">
    <property type="entry name" value="Bifunctional inhibitor/lipid-transfer protein/seed storage 2S albumin"/>
    <property type="match status" value="1"/>
</dbReference>